<keyword evidence="3" id="KW-1185">Reference proteome</keyword>
<keyword evidence="1" id="KW-0175">Coiled coil</keyword>
<sequence length="427" mass="48303">MENQYQYIDEGEKIAPEKHQVCKKGSEEEELTTSIPSKCDKSEKEIDDLKRLIQEQQKALQIMSSRIYHLTNKIERMEAKEAHSSTFQVETSTATESVGKFVRNPKLEIFEKLSAPPKTHTNPISAEKILKNTDGVTRTHNLYCSSPVSKKFLNDPLEGTSPIIETATLPKYPVGTDRNRHLLSDPFLTEAFETPHLGLDIERKDTTPGMYDPRKQNVRLIPTPSDPIKPPILETLSSKAYESFMSKFKAYESRGGRRPIYACISDRIAQKRSSHASSSLGEIYPQVRSWYELQTAILEKIRPLLHGNSLIEKGEDWDSLTQEGKKERILSTAASNIKLSSVYVIRTVNDCISLLNTEVNRTRFRYIVTRCTNPRNPLKIEHYSHGRNGELPPEDSAMAGISIGSAISSTISNEDLDGEIRRSPHFL</sequence>
<dbReference type="EMBL" id="BQXS01011066">
    <property type="protein sequence ID" value="GKT35789.1"/>
    <property type="molecule type" value="Genomic_DNA"/>
</dbReference>
<evidence type="ECO:0000313" key="3">
    <source>
        <dbReference type="Proteomes" id="UP001057375"/>
    </source>
</evidence>
<organism evidence="2 3">
    <name type="scientific">Aduncisulcus paluster</name>
    <dbReference type="NCBI Taxonomy" id="2918883"/>
    <lineage>
        <taxon>Eukaryota</taxon>
        <taxon>Metamonada</taxon>
        <taxon>Carpediemonas-like organisms</taxon>
        <taxon>Aduncisulcus</taxon>
    </lineage>
</organism>
<reference evidence="2" key="1">
    <citation type="submission" date="2022-03" db="EMBL/GenBank/DDBJ databases">
        <title>Draft genome sequence of Aduncisulcus paluster, a free-living microaerophilic Fornicata.</title>
        <authorList>
            <person name="Yuyama I."/>
            <person name="Kume K."/>
            <person name="Tamura T."/>
            <person name="Inagaki Y."/>
            <person name="Hashimoto T."/>
        </authorList>
    </citation>
    <scope>NUCLEOTIDE SEQUENCE</scope>
    <source>
        <strain evidence="2">NY0171</strain>
    </source>
</reference>
<evidence type="ECO:0000256" key="1">
    <source>
        <dbReference type="SAM" id="Coils"/>
    </source>
</evidence>
<comment type="caution">
    <text evidence="2">The sequence shown here is derived from an EMBL/GenBank/DDBJ whole genome shotgun (WGS) entry which is preliminary data.</text>
</comment>
<gene>
    <name evidence="2" type="ORF">ADUPG1_008876</name>
</gene>
<name>A0ABQ5KWH0_9EUKA</name>
<dbReference type="Proteomes" id="UP001057375">
    <property type="component" value="Unassembled WGS sequence"/>
</dbReference>
<feature type="non-terminal residue" evidence="2">
    <location>
        <position position="427"/>
    </location>
</feature>
<feature type="coiled-coil region" evidence="1">
    <location>
        <begin position="39"/>
        <end position="66"/>
    </location>
</feature>
<proteinExistence type="predicted"/>
<accession>A0ABQ5KWH0</accession>
<protein>
    <submittedName>
        <fullName evidence="2">Uncharacterized protein</fullName>
    </submittedName>
</protein>
<evidence type="ECO:0000313" key="2">
    <source>
        <dbReference type="EMBL" id="GKT35789.1"/>
    </source>
</evidence>